<keyword evidence="3" id="KW-0732">Signal</keyword>
<reference evidence="8 9" key="1">
    <citation type="submission" date="2018-04" db="EMBL/GenBank/DDBJ databases">
        <title>Sphingobacterium sp. M46 Genome.</title>
        <authorList>
            <person name="Cheng J."/>
            <person name="Li Y."/>
        </authorList>
    </citation>
    <scope>NUCLEOTIDE SEQUENCE [LARGE SCALE GENOMIC DNA]</scope>
    <source>
        <strain evidence="8 9">M46</strain>
    </source>
</reference>
<dbReference type="Pfam" id="PF14322">
    <property type="entry name" value="SusD-like_3"/>
    <property type="match status" value="1"/>
</dbReference>
<evidence type="ECO:0000256" key="4">
    <source>
        <dbReference type="ARBA" id="ARBA00023136"/>
    </source>
</evidence>
<dbReference type="Proteomes" id="UP000250831">
    <property type="component" value="Unassembled WGS sequence"/>
</dbReference>
<evidence type="ECO:0000313" key="9">
    <source>
        <dbReference type="Proteomes" id="UP000250831"/>
    </source>
</evidence>
<dbReference type="InterPro" id="IPR012944">
    <property type="entry name" value="SusD_RagB_dom"/>
</dbReference>
<comment type="similarity">
    <text evidence="2">Belongs to the SusD family.</text>
</comment>
<dbReference type="GO" id="GO:0009279">
    <property type="term" value="C:cell outer membrane"/>
    <property type="evidence" value="ECO:0007669"/>
    <property type="project" value="UniProtKB-SubCell"/>
</dbReference>
<evidence type="ECO:0000259" key="6">
    <source>
        <dbReference type="Pfam" id="PF07980"/>
    </source>
</evidence>
<dbReference type="CDD" id="cd08977">
    <property type="entry name" value="SusD"/>
    <property type="match status" value="1"/>
</dbReference>
<name>A0A363NW96_9SPHI</name>
<feature type="domain" description="SusD-like N-terminal" evidence="7">
    <location>
        <begin position="59"/>
        <end position="255"/>
    </location>
</feature>
<comment type="subcellular location">
    <subcellularLocation>
        <location evidence="1">Cell outer membrane</location>
    </subcellularLocation>
</comment>
<evidence type="ECO:0000256" key="1">
    <source>
        <dbReference type="ARBA" id="ARBA00004442"/>
    </source>
</evidence>
<organism evidence="8 9">
    <name type="scientific">Sphingobacterium athyrii</name>
    <dbReference type="NCBI Taxonomy" id="2152717"/>
    <lineage>
        <taxon>Bacteria</taxon>
        <taxon>Pseudomonadati</taxon>
        <taxon>Bacteroidota</taxon>
        <taxon>Sphingobacteriia</taxon>
        <taxon>Sphingobacteriales</taxon>
        <taxon>Sphingobacteriaceae</taxon>
        <taxon>Sphingobacterium</taxon>
    </lineage>
</organism>
<dbReference type="Gene3D" id="1.25.40.390">
    <property type="match status" value="1"/>
</dbReference>
<evidence type="ECO:0000256" key="3">
    <source>
        <dbReference type="ARBA" id="ARBA00022729"/>
    </source>
</evidence>
<evidence type="ECO:0000259" key="7">
    <source>
        <dbReference type="Pfam" id="PF14322"/>
    </source>
</evidence>
<accession>A0A363NW96</accession>
<dbReference type="AlphaFoldDB" id="A0A363NW96"/>
<dbReference type="EMBL" id="QCXX01000002">
    <property type="protein sequence ID" value="PUV25027.1"/>
    <property type="molecule type" value="Genomic_DNA"/>
</dbReference>
<protein>
    <recommendedName>
        <fullName evidence="10">RagB/SusD family nutrient uptake outer membrane protein</fullName>
    </recommendedName>
</protein>
<keyword evidence="9" id="KW-1185">Reference proteome</keyword>
<comment type="caution">
    <text evidence="8">The sequence shown here is derived from an EMBL/GenBank/DDBJ whole genome shotgun (WGS) entry which is preliminary data.</text>
</comment>
<dbReference type="InterPro" id="IPR011990">
    <property type="entry name" value="TPR-like_helical_dom_sf"/>
</dbReference>
<dbReference type="InterPro" id="IPR033985">
    <property type="entry name" value="SusD-like_N"/>
</dbReference>
<dbReference type="OrthoDB" id="5694214at2"/>
<gene>
    <name evidence="8" type="ORF">DCO56_08780</name>
</gene>
<dbReference type="SUPFAM" id="SSF48452">
    <property type="entry name" value="TPR-like"/>
    <property type="match status" value="1"/>
</dbReference>
<evidence type="ECO:0000256" key="2">
    <source>
        <dbReference type="ARBA" id="ARBA00006275"/>
    </source>
</evidence>
<sequence>MDMTSKHLWVMAIFTHRSKYILLDWILHYKLWIMKTLNKLALYIVSIATLFLMGACEKYLDRSPLDGPTDDNYFKNQDELTLVVNGLYSALAFHPTDDMPINLTLDDATDIGWDRNTSDLQAVGRGDHDSNNGYIRNIWTNSYKVIGKCNFILDNIQKLDGKMDVNLQQRYKAETQFIRAYVYQYLIDYFGGVPLVTSGLSLADANVPKTAKAEVAAFILKELAEVAAILPVNYGSADVGRATKGAALAIRARAALNNGLWEEAARSAKEIMDLKVYALHTDFGQLFTYDGEASKEIIFAFQYLRLQKTKTHSTTRGFLSRNAQGTSNKIPSQSIVDSYLCTDGIAIDKSAKYDPKNPFVNRDPRLGYTIALPGTTFFGFQFETHKDSVSCWNYSYNRSLPARIKNEDAINAYASFSGYCWKKYVDIKDKDFTMESELNIIQSRYAEVLLIYAEAMIESNKVDQTVYDAINSIRQRPSVDMPAIPSGKTQDELREIVRKERLYELANEGFRLVDLRRWKLADKFMNSTLYGRIPKGLLADAPTIDADNYVNYKNVANQKDMRVIELRKFDPDKNYLWPIPNIEIVTNKNLEQNPGY</sequence>
<evidence type="ECO:0000313" key="8">
    <source>
        <dbReference type="EMBL" id="PUV25027.1"/>
    </source>
</evidence>
<proteinExistence type="inferred from homology"/>
<dbReference type="Pfam" id="PF07980">
    <property type="entry name" value="SusD_RagB"/>
    <property type="match status" value="1"/>
</dbReference>
<feature type="domain" description="RagB/SusD" evidence="6">
    <location>
        <begin position="295"/>
        <end position="596"/>
    </location>
</feature>
<keyword evidence="5" id="KW-0998">Cell outer membrane</keyword>
<evidence type="ECO:0000256" key="5">
    <source>
        <dbReference type="ARBA" id="ARBA00023237"/>
    </source>
</evidence>
<keyword evidence="4" id="KW-0472">Membrane</keyword>
<evidence type="ECO:0008006" key="10">
    <source>
        <dbReference type="Google" id="ProtNLM"/>
    </source>
</evidence>